<dbReference type="SMART" id="SM00587">
    <property type="entry name" value="CHK"/>
    <property type="match status" value="1"/>
</dbReference>
<dbReference type="EMBL" id="UYSL01021420">
    <property type="protein sequence ID" value="VDL78190.1"/>
    <property type="molecule type" value="Genomic_DNA"/>
</dbReference>
<keyword evidence="1" id="KW-0472">Membrane</keyword>
<evidence type="ECO:0000256" key="1">
    <source>
        <dbReference type="SAM" id="Phobius"/>
    </source>
</evidence>
<dbReference type="PANTHER" id="PTHR23020">
    <property type="entry name" value="UNCHARACTERIZED NUCLEAR HORMONE RECEPTOR-RELATED"/>
    <property type="match status" value="1"/>
</dbReference>
<dbReference type="AlphaFoldDB" id="A0A0N4YDB5"/>
<evidence type="ECO:0000259" key="2">
    <source>
        <dbReference type="SMART" id="SM00587"/>
    </source>
</evidence>
<keyword evidence="1" id="KW-0812">Transmembrane</keyword>
<dbReference type="PANTHER" id="PTHR23020:SF8">
    <property type="entry name" value="CHK KINASE-LIKE DOMAIN-CONTAINING PROTEIN"/>
    <property type="match status" value="1"/>
</dbReference>
<evidence type="ECO:0000313" key="5">
    <source>
        <dbReference type="WBParaSite" id="NBR_0001460001-mRNA-1"/>
    </source>
</evidence>
<feature type="transmembrane region" description="Helical" evidence="1">
    <location>
        <begin position="96"/>
        <end position="116"/>
    </location>
</feature>
<dbReference type="WBParaSite" id="NBR_0001460001-mRNA-1">
    <property type="protein sequence ID" value="NBR_0001460001-mRNA-1"/>
    <property type="gene ID" value="NBR_0001460001"/>
</dbReference>
<sequence length="129" mass="15065">MKPVFCHGDLWTNNMIWRKNKRGEVELGAILDFQTAHLGCPVQDIVRLFCACMSAKDRRDSWEMLLEKFYSMLEEELDHQDMPYTLEMLKTAYRRYLPLGAFMIIPLITGMAKIVFSGEDVEQRAKVNN</sequence>
<dbReference type="InterPro" id="IPR052961">
    <property type="entry name" value="Oxido-Kinase-like_Enzymes"/>
</dbReference>
<reference evidence="5" key="1">
    <citation type="submission" date="2017-02" db="UniProtKB">
        <authorList>
            <consortium name="WormBaseParasite"/>
        </authorList>
    </citation>
    <scope>IDENTIFICATION</scope>
</reference>
<dbReference type="InterPro" id="IPR011009">
    <property type="entry name" value="Kinase-like_dom_sf"/>
</dbReference>
<dbReference type="SUPFAM" id="SSF56112">
    <property type="entry name" value="Protein kinase-like (PK-like)"/>
    <property type="match status" value="1"/>
</dbReference>
<feature type="domain" description="CHK kinase-like" evidence="2">
    <location>
        <begin position="1"/>
        <end position="79"/>
    </location>
</feature>
<evidence type="ECO:0000313" key="4">
    <source>
        <dbReference type="Proteomes" id="UP000271162"/>
    </source>
</evidence>
<organism evidence="5">
    <name type="scientific">Nippostrongylus brasiliensis</name>
    <name type="common">Rat hookworm</name>
    <dbReference type="NCBI Taxonomy" id="27835"/>
    <lineage>
        <taxon>Eukaryota</taxon>
        <taxon>Metazoa</taxon>
        <taxon>Ecdysozoa</taxon>
        <taxon>Nematoda</taxon>
        <taxon>Chromadorea</taxon>
        <taxon>Rhabditida</taxon>
        <taxon>Rhabditina</taxon>
        <taxon>Rhabditomorpha</taxon>
        <taxon>Strongyloidea</taxon>
        <taxon>Heligmosomidae</taxon>
        <taxon>Nippostrongylus</taxon>
    </lineage>
</organism>
<dbReference type="Pfam" id="PF07914">
    <property type="entry name" value="DUF1679"/>
    <property type="match status" value="1"/>
</dbReference>
<gene>
    <name evidence="3" type="ORF">NBR_LOCUS14601</name>
</gene>
<protein>
    <submittedName>
        <fullName evidence="5">CHK domain-containing protein</fullName>
    </submittedName>
</protein>
<dbReference type="InterPro" id="IPR012877">
    <property type="entry name" value="Dhs-27"/>
</dbReference>
<dbReference type="Proteomes" id="UP000271162">
    <property type="component" value="Unassembled WGS sequence"/>
</dbReference>
<accession>A0A0N4YDB5</accession>
<proteinExistence type="predicted"/>
<keyword evidence="1" id="KW-1133">Transmembrane helix</keyword>
<dbReference type="Gene3D" id="3.90.1200.10">
    <property type="match status" value="1"/>
</dbReference>
<dbReference type="OMA" id="CACMSAK"/>
<evidence type="ECO:0000313" key="3">
    <source>
        <dbReference type="EMBL" id="VDL78190.1"/>
    </source>
</evidence>
<reference evidence="3 4" key="2">
    <citation type="submission" date="2018-11" db="EMBL/GenBank/DDBJ databases">
        <authorList>
            <consortium name="Pathogen Informatics"/>
        </authorList>
    </citation>
    <scope>NUCLEOTIDE SEQUENCE [LARGE SCALE GENOMIC DNA]</scope>
</reference>
<name>A0A0N4YDB5_NIPBR</name>
<keyword evidence="4" id="KW-1185">Reference proteome</keyword>
<dbReference type="InterPro" id="IPR015897">
    <property type="entry name" value="CHK_kinase-like"/>
</dbReference>